<dbReference type="PANTHER" id="PTHR38468:SF1">
    <property type="entry name" value="SLL0939 PROTEIN"/>
    <property type="match status" value="1"/>
</dbReference>
<keyword evidence="3" id="KW-1185">Reference proteome</keyword>
<dbReference type="InterPro" id="IPR012427">
    <property type="entry name" value="DUF1622"/>
</dbReference>
<comment type="caution">
    <text evidence="2">The sequence shown here is derived from an EMBL/GenBank/DDBJ whole genome shotgun (WGS) entry which is preliminary data.</text>
</comment>
<evidence type="ECO:0008006" key="4">
    <source>
        <dbReference type="Google" id="ProtNLM"/>
    </source>
</evidence>
<gene>
    <name evidence="2" type="ORF">GCM10008938_00290</name>
</gene>
<dbReference type="RefSeq" id="WP_188998005.1">
    <property type="nucleotide sequence ID" value="NZ_BMOD01000001.1"/>
</dbReference>
<organism evidence="2 3">
    <name type="scientific">Deinococcus roseus</name>
    <dbReference type="NCBI Taxonomy" id="392414"/>
    <lineage>
        <taxon>Bacteria</taxon>
        <taxon>Thermotogati</taxon>
        <taxon>Deinococcota</taxon>
        <taxon>Deinococci</taxon>
        <taxon>Deinococcales</taxon>
        <taxon>Deinococcaceae</taxon>
        <taxon>Deinococcus</taxon>
    </lineage>
</organism>
<keyword evidence="1" id="KW-0472">Membrane</keyword>
<dbReference type="Proteomes" id="UP000632222">
    <property type="component" value="Unassembled WGS sequence"/>
</dbReference>
<evidence type="ECO:0000313" key="2">
    <source>
        <dbReference type="EMBL" id="GGJ18095.1"/>
    </source>
</evidence>
<accession>A0ABQ2CT71</accession>
<keyword evidence="1" id="KW-0812">Transmembrane</keyword>
<name>A0ABQ2CT71_9DEIO</name>
<keyword evidence="1" id="KW-1133">Transmembrane helix</keyword>
<feature type="transmembrane region" description="Helical" evidence="1">
    <location>
        <begin position="12"/>
        <end position="33"/>
    </location>
</feature>
<proteinExistence type="predicted"/>
<reference evidence="3" key="1">
    <citation type="journal article" date="2019" name="Int. J. Syst. Evol. Microbiol.">
        <title>The Global Catalogue of Microorganisms (GCM) 10K type strain sequencing project: providing services to taxonomists for standard genome sequencing and annotation.</title>
        <authorList>
            <consortium name="The Broad Institute Genomics Platform"/>
            <consortium name="The Broad Institute Genome Sequencing Center for Infectious Disease"/>
            <person name="Wu L."/>
            <person name="Ma J."/>
        </authorList>
    </citation>
    <scope>NUCLEOTIDE SEQUENCE [LARGE SCALE GENOMIC DNA]</scope>
    <source>
        <strain evidence="3">JCM 14370</strain>
    </source>
</reference>
<protein>
    <recommendedName>
        <fullName evidence="4">DUF1622 domain-containing protein</fullName>
    </recommendedName>
</protein>
<evidence type="ECO:0000313" key="3">
    <source>
        <dbReference type="Proteomes" id="UP000632222"/>
    </source>
</evidence>
<dbReference type="PANTHER" id="PTHR38468">
    <property type="entry name" value="SLL0939 PROTEIN"/>
    <property type="match status" value="1"/>
</dbReference>
<dbReference type="EMBL" id="BMOD01000001">
    <property type="protein sequence ID" value="GGJ18095.1"/>
    <property type="molecule type" value="Genomic_DNA"/>
</dbReference>
<dbReference type="Pfam" id="PF07784">
    <property type="entry name" value="DUF1622"/>
    <property type="match status" value="1"/>
</dbReference>
<sequence>MEETIKHWTNILAFVTEGVAGLIIGFAIVQAAWKTLRVMFSRPGVPDRGQEEVRLKLARWLAVALEFELAADILRTAVAPTWDEIGKLAAIAALRTLLNYFLEREIQSHARAEAKGIQKTEDQKF</sequence>
<evidence type="ECO:0000256" key="1">
    <source>
        <dbReference type="SAM" id="Phobius"/>
    </source>
</evidence>